<dbReference type="AlphaFoldDB" id="A0A7G7GAA6"/>
<keyword evidence="2" id="KW-1185">Reference proteome</keyword>
<evidence type="ECO:0000313" key="1">
    <source>
        <dbReference type="EMBL" id="QNF34090.1"/>
    </source>
</evidence>
<proteinExistence type="predicted"/>
<dbReference type="RefSeq" id="WP_185270572.1">
    <property type="nucleotide sequence ID" value="NZ_CP055156.1"/>
</dbReference>
<reference evidence="1 2" key="1">
    <citation type="journal article" date="2018" name="Int. J. Syst. Evol. Microbiol.">
        <title>Adhaeribacter swui sp. nov., isolated from wet mud.</title>
        <authorList>
            <person name="Kim D.U."/>
            <person name="Kim K.W."/>
            <person name="Kang M.S."/>
            <person name="Kim J.Y."/>
            <person name="Jang J.H."/>
            <person name="Kim M.K."/>
        </authorList>
    </citation>
    <scope>NUCLEOTIDE SEQUENCE [LARGE SCALE GENOMIC DNA]</scope>
    <source>
        <strain evidence="1 2">KCTC 52873</strain>
    </source>
</reference>
<sequence length="79" mass="8983">MERKLMLGFCFKSDEQSFKAIQPGIGLFHGILSFEEFFIKIDVFLIWLTIARITGDICLYPPLGTLLSELLAVKTRIGM</sequence>
<organism evidence="1 2">
    <name type="scientific">Adhaeribacter swui</name>
    <dbReference type="NCBI Taxonomy" id="2086471"/>
    <lineage>
        <taxon>Bacteria</taxon>
        <taxon>Pseudomonadati</taxon>
        <taxon>Bacteroidota</taxon>
        <taxon>Cytophagia</taxon>
        <taxon>Cytophagales</taxon>
        <taxon>Hymenobacteraceae</taxon>
        <taxon>Adhaeribacter</taxon>
    </lineage>
</organism>
<accession>A0A7G7GAA6</accession>
<evidence type="ECO:0000313" key="2">
    <source>
        <dbReference type="Proteomes" id="UP000515237"/>
    </source>
</evidence>
<dbReference type="KEGG" id="aswu:HUW51_15675"/>
<dbReference type="EMBL" id="CP055156">
    <property type="protein sequence ID" value="QNF34090.1"/>
    <property type="molecule type" value="Genomic_DNA"/>
</dbReference>
<protein>
    <submittedName>
        <fullName evidence="1">Uncharacterized protein</fullName>
    </submittedName>
</protein>
<name>A0A7G7GAA6_9BACT</name>
<gene>
    <name evidence="1" type="ORF">HUW51_15675</name>
</gene>
<dbReference type="Proteomes" id="UP000515237">
    <property type="component" value="Chromosome"/>
</dbReference>